<reference evidence="1 2" key="1">
    <citation type="submission" date="2019-08" db="EMBL/GenBank/DDBJ databases">
        <authorList>
            <person name="Khan S.A."/>
            <person name="Jeon C.O."/>
            <person name="Jeong S.E."/>
        </authorList>
    </citation>
    <scope>NUCLEOTIDE SEQUENCE [LARGE SCALE GENOMIC DNA]</scope>
    <source>
        <strain evidence="2">IMCC1728</strain>
    </source>
</reference>
<keyword evidence="2" id="KW-1185">Reference proteome</keyword>
<evidence type="ECO:0000313" key="2">
    <source>
        <dbReference type="Proteomes" id="UP000321832"/>
    </source>
</evidence>
<dbReference type="Proteomes" id="UP000321832">
    <property type="component" value="Unassembled WGS sequence"/>
</dbReference>
<dbReference type="SUPFAM" id="SSF52266">
    <property type="entry name" value="SGNH hydrolase"/>
    <property type="match status" value="1"/>
</dbReference>
<evidence type="ECO:0000313" key="1">
    <source>
        <dbReference type="EMBL" id="TXC67280.1"/>
    </source>
</evidence>
<dbReference type="EMBL" id="VOPW01000001">
    <property type="protein sequence ID" value="TXC67280.1"/>
    <property type="molecule type" value="Genomic_DNA"/>
</dbReference>
<gene>
    <name evidence="1" type="ORF">FSC37_21025</name>
</gene>
<evidence type="ECO:0008006" key="3">
    <source>
        <dbReference type="Google" id="ProtNLM"/>
    </source>
</evidence>
<name>A0A5C6U3Q6_9BURK</name>
<dbReference type="InterPro" id="IPR036514">
    <property type="entry name" value="SGNH_hydro_sf"/>
</dbReference>
<sequence>MNPLQIFAPSSLNDPTLAPNLGGYGMRFLAEGDSWFTVGALNPLKNANLLFEMRFEQTAVAINCATPGDTLRRMAALRSDPEFVDLLAGRRRRAWDGILMSCGGNDLIDALGVRGAGVPLALRLLREAAEWGPVAEGAARYLSDAGWQTFCTYFEANLDAIVALRDRGPSKGAPIFLHGYAVPMPRPAPAGMGLGPWLLPAVQAYGIPVDDYEAVAELLIGRLAKLLSDCAADAARFPNLHFFDTTLIPVEPAAPGSSGESGDWINEIHLNRSGCRKLAVPWAKAIEAVIVGQRG</sequence>
<organism evidence="1 2">
    <name type="scientific">Piscinibacter aquaticus</name>
    <dbReference type="NCBI Taxonomy" id="392597"/>
    <lineage>
        <taxon>Bacteria</taxon>
        <taxon>Pseudomonadati</taxon>
        <taxon>Pseudomonadota</taxon>
        <taxon>Betaproteobacteria</taxon>
        <taxon>Burkholderiales</taxon>
        <taxon>Sphaerotilaceae</taxon>
        <taxon>Piscinibacter</taxon>
    </lineage>
</organism>
<accession>A0A5C6U3Q6</accession>
<dbReference type="GO" id="GO:0016788">
    <property type="term" value="F:hydrolase activity, acting on ester bonds"/>
    <property type="evidence" value="ECO:0007669"/>
    <property type="project" value="UniProtKB-ARBA"/>
</dbReference>
<proteinExistence type="predicted"/>
<dbReference type="AlphaFoldDB" id="A0A5C6U3Q6"/>
<protein>
    <recommendedName>
        <fullName evidence="3">SGNH/GDSL hydrolase family protein</fullName>
    </recommendedName>
</protein>
<dbReference type="Gene3D" id="3.40.50.1110">
    <property type="entry name" value="SGNH hydrolase"/>
    <property type="match status" value="1"/>
</dbReference>
<comment type="caution">
    <text evidence="1">The sequence shown here is derived from an EMBL/GenBank/DDBJ whole genome shotgun (WGS) entry which is preliminary data.</text>
</comment>